<dbReference type="AlphaFoldDB" id="A0A915JU77"/>
<proteinExistence type="predicted"/>
<reference evidence="2" key="1">
    <citation type="submission" date="2022-11" db="UniProtKB">
        <authorList>
            <consortium name="WormBaseParasite"/>
        </authorList>
    </citation>
    <scope>IDENTIFICATION</scope>
</reference>
<protein>
    <submittedName>
        <fullName evidence="2">Uncharacterized protein</fullName>
    </submittedName>
</protein>
<sequence>MDCHQNDFLQGPVTSARCANHQNAFPRGAATSTRGGNYQNPFLQGAATSQAAVMVNMLFHKAP</sequence>
<keyword evidence="1" id="KW-1185">Reference proteome</keyword>
<evidence type="ECO:0000313" key="2">
    <source>
        <dbReference type="WBParaSite" id="nRc.2.0.1.t29653-RA"/>
    </source>
</evidence>
<accession>A0A915JU77</accession>
<name>A0A915JU77_ROMCU</name>
<dbReference type="WBParaSite" id="nRc.2.0.1.t29653-RA">
    <property type="protein sequence ID" value="nRc.2.0.1.t29653-RA"/>
    <property type="gene ID" value="nRc.2.0.1.g29653"/>
</dbReference>
<dbReference type="Proteomes" id="UP000887565">
    <property type="component" value="Unplaced"/>
</dbReference>
<evidence type="ECO:0000313" key="1">
    <source>
        <dbReference type="Proteomes" id="UP000887565"/>
    </source>
</evidence>
<organism evidence="1 2">
    <name type="scientific">Romanomermis culicivorax</name>
    <name type="common">Nematode worm</name>
    <dbReference type="NCBI Taxonomy" id="13658"/>
    <lineage>
        <taxon>Eukaryota</taxon>
        <taxon>Metazoa</taxon>
        <taxon>Ecdysozoa</taxon>
        <taxon>Nematoda</taxon>
        <taxon>Enoplea</taxon>
        <taxon>Dorylaimia</taxon>
        <taxon>Mermithida</taxon>
        <taxon>Mermithoidea</taxon>
        <taxon>Mermithidae</taxon>
        <taxon>Romanomermis</taxon>
    </lineage>
</organism>